<gene>
    <name evidence="1" type="ORF">VT98_11762</name>
</gene>
<comment type="caution">
    <text evidence="1">The sequence shown here is derived from an EMBL/GenBank/DDBJ whole genome shotgun (WGS) entry which is preliminary data.</text>
</comment>
<organism evidence="1 2">
    <name type="scientific">Candidatus Electrothrix communis</name>
    <dbReference type="NCBI Taxonomy" id="1859133"/>
    <lineage>
        <taxon>Bacteria</taxon>
        <taxon>Pseudomonadati</taxon>
        <taxon>Thermodesulfobacteriota</taxon>
        <taxon>Desulfobulbia</taxon>
        <taxon>Desulfobulbales</taxon>
        <taxon>Desulfobulbaceae</taxon>
        <taxon>Candidatus Electrothrix</taxon>
    </lineage>
</organism>
<protein>
    <submittedName>
        <fullName evidence="1">Uncharacterized protein</fullName>
    </submittedName>
</protein>
<sequence length="113" mass="12596">MVDHQNKGMNSPFWTFGVFFQPIKIKEVVFIGKETGLAVISALDDVSPIFLILLSCVCQLMRKRSGTSTGSCIESVKVPERSLPTLTAVVAYLHYLGQPNFRAMRKLGVRFNC</sequence>
<proteinExistence type="predicted"/>
<keyword evidence="2" id="KW-1185">Reference proteome</keyword>
<dbReference type="AlphaFoldDB" id="A0A3S3UE96"/>
<reference evidence="1 2" key="1">
    <citation type="submission" date="2017-01" db="EMBL/GenBank/DDBJ databases">
        <title>The cable genome- insights into the physiology and evolution of filamentous bacteria capable of sulfide oxidation via long distance electron transfer.</title>
        <authorList>
            <person name="Schreiber L."/>
            <person name="Bjerg J.T."/>
            <person name="Boggild A."/>
            <person name="Van De Vossenberg J."/>
            <person name="Meysman F."/>
            <person name="Nielsen L.P."/>
            <person name="Schramm A."/>
            <person name="Kjeldsen K.U."/>
        </authorList>
    </citation>
    <scope>NUCLEOTIDE SEQUENCE [LARGE SCALE GENOMIC DNA]</scope>
    <source>
        <strain evidence="1">A1</strain>
    </source>
</reference>
<accession>A0A3S3UE96</accession>
<name>A0A3S3UE96_9BACT</name>
<dbReference type="Proteomes" id="UP000288086">
    <property type="component" value="Unassembled WGS sequence"/>
</dbReference>
<dbReference type="EMBL" id="MTKP01000176">
    <property type="protein sequence ID" value="RWX48181.1"/>
    <property type="molecule type" value="Genomic_DNA"/>
</dbReference>
<evidence type="ECO:0000313" key="1">
    <source>
        <dbReference type="EMBL" id="RWX48181.1"/>
    </source>
</evidence>
<evidence type="ECO:0000313" key="2">
    <source>
        <dbReference type="Proteomes" id="UP000288086"/>
    </source>
</evidence>